<proteinExistence type="predicted"/>
<dbReference type="AlphaFoldDB" id="A0AAW4PQ49"/>
<protein>
    <submittedName>
        <fullName evidence="1">Alkaline phosphatase family protein</fullName>
    </submittedName>
</protein>
<reference evidence="1 2" key="1">
    <citation type="submission" date="2021-06" db="EMBL/GenBank/DDBJ databases">
        <title>Halomicroarcula sp. a new haloarchaeum isolated from saline soil.</title>
        <authorList>
            <person name="Duran-Viseras A."/>
            <person name="Sanchez-Porro C."/>
            <person name="Ventosa A."/>
        </authorList>
    </citation>
    <scope>NUCLEOTIDE SEQUENCE [LARGE SCALE GENOMIC DNA]</scope>
    <source>
        <strain evidence="1 2">F13</strain>
    </source>
</reference>
<dbReference type="Proteomes" id="UP001430377">
    <property type="component" value="Unassembled WGS sequence"/>
</dbReference>
<name>A0AAW4PQ49_9EURY</name>
<dbReference type="RefSeq" id="WP_220618099.1">
    <property type="nucleotide sequence ID" value="NZ_RKLR01000003.1"/>
</dbReference>
<comment type="caution">
    <text evidence="1">The sequence shown here is derived from an EMBL/GenBank/DDBJ whole genome shotgun (WGS) entry which is preliminary data.</text>
</comment>
<accession>A0AAW4PQ49</accession>
<dbReference type="InterPro" id="IPR002591">
    <property type="entry name" value="Phosphodiest/P_Trfase"/>
</dbReference>
<dbReference type="Gene3D" id="3.40.720.10">
    <property type="entry name" value="Alkaline Phosphatase, subunit A"/>
    <property type="match status" value="1"/>
</dbReference>
<keyword evidence="2" id="KW-1185">Reference proteome</keyword>
<dbReference type="EMBL" id="RKLR01000003">
    <property type="protein sequence ID" value="MBX0323118.1"/>
    <property type="molecule type" value="Genomic_DNA"/>
</dbReference>
<gene>
    <name evidence="1" type="ORF">EGH21_08770</name>
</gene>
<organism evidence="1 2">
    <name type="scientific">Haloarcula rubra</name>
    <dbReference type="NCBI Taxonomy" id="2487747"/>
    <lineage>
        <taxon>Archaea</taxon>
        <taxon>Methanobacteriati</taxon>
        <taxon>Methanobacteriota</taxon>
        <taxon>Stenosarchaea group</taxon>
        <taxon>Halobacteria</taxon>
        <taxon>Halobacteriales</taxon>
        <taxon>Haloarculaceae</taxon>
        <taxon>Haloarcula</taxon>
    </lineage>
</organism>
<dbReference type="InterPro" id="IPR017850">
    <property type="entry name" value="Alkaline_phosphatase_core_sf"/>
</dbReference>
<dbReference type="Pfam" id="PF01663">
    <property type="entry name" value="Phosphodiest"/>
    <property type="match status" value="1"/>
</dbReference>
<dbReference type="SUPFAM" id="SSF53649">
    <property type="entry name" value="Alkaline phosphatase-like"/>
    <property type="match status" value="1"/>
</dbReference>
<sequence>MVLVVLALDAADIRHAEEFSCDNILLDNHTKMESVAHRLDHPHTGEAWPSIATGLHPTEHGVTGHGSWDSAALTGLSRVAHKLNISGSIRSAVGDLIKSSTDQEWTLLTVDDPTFLDGEYRAVHNWPGVYRNEALQYIWRLFAQAKDDEISKETFIREAYTEAASKFGWIHEAMSKDVEIAATHIHILDVLGHLYPEDRESYREVYEDVDERVGEVRDTLGEDDELLILSDHGMEVSWVEEDDDYGTHSWRAIASTTLDSPPEHALDVKSWVENNIQAVDTKRTATDLPEEQLRELGYIE</sequence>
<evidence type="ECO:0000313" key="1">
    <source>
        <dbReference type="EMBL" id="MBX0323118.1"/>
    </source>
</evidence>
<evidence type="ECO:0000313" key="2">
    <source>
        <dbReference type="Proteomes" id="UP001430377"/>
    </source>
</evidence>